<accession>A0A399F3J8</accession>
<protein>
    <recommendedName>
        <fullName evidence="3">Lipoprotein</fullName>
    </recommendedName>
</protein>
<dbReference type="AlphaFoldDB" id="A0A399F3J8"/>
<proteinExistence type="predicted"/>
<dbReference type="OrthoDB" id="27206at2"/>
<comment type="caution">
    <text evidence="1">The sequence shown here is derived from an EMBL/GenBank/DDBJ whole genome shotgun (WGS) entry which is preliminary data.</text>
</comment>
<gene>
    <name evidence="1" type="ORF">Mgrana_02841</name>
</gene>
<keyword evidence="2" id="KW-1185">Reference proteome</keyword>
<evidence type="ECO:0000313" key="2">
    <source>
        <dbReference type="Proteomes" id="UP000266178"/>
    </source>
</evidence>
<dbReference type="RefSeq" id="WP_119358283.1">
    <property type="nucleotide sequence ID" value="NZ_BJXM01000003.1"/>
</dbReference>
<organism evidence="1 2">
    <name type="scientific">Meiothermus granaticius NBRC 107808</name>
    <dbReference type="NCBI Taxonomy" id="1227551"/>
    <lineage>
        <taxon>Bacteria</taxon>
        <taxon>Thermotogati</taxon>
        <taxon>Deinococcota</taxon>
        <taxon>Deinococci</taxon>
        <taxon>Thermales</taxon>
        <taxon>Thermaceae</taxon>
        <taxon>Meiothermus</taxon>
    </lineage>
</organism>
<dbReference type="PROSITE" id="PS51257">
    <property type="entry name" value="PROKAR_LIPOPROTEIN"/>
    <property type="match status" value="1"/>
</dbReference>
<evidence type="ECO:0000313" key="1">
    <source>
        <dbReference type="EMBL" id="RIH91264.1"/>
    </source>
</evidence>
<reference evidence="1 2" key="1">
    <citation type="submission" date="2018-08" db="EMBL/GenBank/DDBJ databases">
        <title>Meiothermus granaticius genome AF-68 sequencing project.</title>
        <authorList>
            <person name="Da Costa M.S."/>
            <person name="Albuquerque L."/>
            <person name="Raposo P."/>
            <person name="Froufe H.J.C."/>
            <person name="Barroso C.S."/>
            <person name="Egas C."/>
        </authorList>
    </citation>
    <scope>NUCLEOTIDE SEQUENCE [LARGE SCALE GENOMIC DNA]</scope>
    <source>
        <strain evidence="1 2">AF-68</strain>
    </source>
</reference>
<evidence type="ECO:0008006" key="3">
    <source>
        <dbReference type="Google" id="ProtNLM"/>
    </source>
</evidence>
<sequence>MKNRLWLLVVGGLLAGCGLLPGIGGPQVNGSFSDSPDGTYKWANVNAGKVRLALIGVTSSGITSYNGQAEVKDVNVFRAYALELPSAPPAGAYRVYAYCDANGSGSFDPGEDIADSGSKLLIWATADSSFAFGSTRFDLKKGWNGYDSSQALSSSNPYQGENYNNYNLTLRANCP</sequence>
<dbReference type="Proteomes" id="UP000266178">
    <property type="component" value="Unassembled WGS sequence"/>
</dbReference>
<name>A0A399F3J8_9DEIN</name>
<dbReference type="EMBL" id="QWLB01000050">
    <property type="protein sequence ID" value="RIH91264.1"/>
    <property type="molecule type" value="Genomic_DNA"/>
</dbReference>